<evidence type="ECO:0000313" key="2">
    <source>
        <dbReference type="Proteomes" id="UP000315363"/>
    </source>
</evidence>
<dbReference type="Proteomes" id="UP000315363">
    <property type="component" value="Unassembled WGS sequence"/>
</dbReference>
<comment type="caution">
    <text evidence="1">The sequence shown here is derived from an EMBL/GenBank/DDBJ whole genome shotgun (WGS) entry which is preliminary data.</text>
</comment>
<organism evidence="1 2">
    <name type="scientific">Arenibacter algicola</name>
    <dbReference type="NCBI Taxonomy" id="616991"/>
    <lineage>
        <taxon>Bacteria</taxon>
        <taxon>Pseudomonadati</taxon>
        <taxon>Bacteroidota</taxon>
        <taxon>Flavobacteriia</taxon>
        <taxon>Flavobacteriales</taxon>
        <taxon>Flavobacteriaceae</taxon>
        <taxon>Arenibacter</taxon>
    </lineage>
</organism>
<protein>
    <submittedName>
        <fullName evidence="1">Uncharacterized protein</fullName>
    </submittedName>
</protein>
<proteinExistence type="predicted"/>
<dbReference type="EMBL" id="VHIF01000001">
    <property type="protein sequence ID" value="TQO38973.1"/>
    <property type="molecule type" value="Genomic_DNA"/>
</dbReference>
<name>A0ABY3AEP6_9FLAO</name>
<sequence length="189" mass="21957">MGVNKLKVDFFGEGVCIKKGAFNDELLNRMKLTALKLNQPVEDAIIDPYFYYLLKDAKVKSIEDIGQTIVKGLINTHKNRIEIWYKGKKVQKLTMNDLNNQYLLFPLFQTKTKNIELQNNLGLYAKCIEIGLVARYEIMVDNFSFDSLVFYTFKYDGEVILSTVSYDNKYLKLKKKDTLITYQNGYSII</sequence>
<accession>A0ABY3AEP6</accession>
<reference evidence="1 2" key="1">
    <citation type="submission" date="2019-06" db="EMBL/GenBank/DDBJ databases">
        <title>A large-scale integrated study on North Sea by COGITO (Coastal Microbe Genomic &amp; Taxonomic Observatory).</title>
        <authorList>
            <person name="Teeling H."/>
        </authorList>
    </citation>
    <scope>NUCLEOTIDE SEQUENCE [LARGE SCALE GENOMIC DNA]</scope>
    <source>
        <strain evidence="1 2">MAR_2009_79</strain>
    </source>
</reference>
<keyword evidence="2" id="KW-1185">Reference proteome</keyword>
<evidence type="ECO:0000313" key="1">
    <source>
        <dbReference type="EMBL" id="TQO38973.1"/>
    </source>
</evidence>
<gene>
    <name evidence="1" type="ORF">GQ41_3641</name>
</gene>